<dbReference type="Proteomes" id="UP001163603">
    <property type="component" value="Chromosome 12"/>
</dbReference>
<reference evidence="2" key="1">
    <citation type="journal article" date="2023" name="G3 (Bethesda)">
        <title>Genome assembly and association tests identify interacting loci associated with vigor, precocity, and sex in interspecific pistachio rootstocks.</title>
        <authorList>
            <person name="Palmer W."/>
            <person name="Jacygrad E."/>
            <person name="Sagayaradj S."/>
            <person name="Cavanaugh K."/>
            <person name="Han R."/>
            <person name="Bertier L."/>
            <person name="Beede B."/>
            <person name="Kafkas S."/>
            <person name="Golino D."/>
            <person name="Preece J."/>
            <person name="Michelmore R."/>
        </authorList>
    </citation>
    <scope>NUCLEOTIDE SEQUENCE [LARGE SCALE GENOMIC DNA]</scope>
</reference>
<evidence type="ECO:0000313" key="1">
    <source>
        <dbReference type="EMBL" id="KAJ0018483.1"/>
    </source>
</evidence>
<organism evidence="1 2">
    <name type="scientific">Pistacia integerrima</name>
    <dbReference type="NCBI Taxonomy" id="434235"/>
    <lineage>
        <taxon>Eukaryota</taxon>
        <taxon>Viridiplantae</taxon>
        <taxon>Streptophyta</taxon>
        <taxon>Embryophyta</taxon>
        <taxon>Tracheophyta</taxon>
        <taxon>Spermatophyta</taxon>
        <taxon>Magnoliopsida</taxon>
        <taxon>eudicotyledons</taxon>
        <taxon>Gunneridae</taxon>
        <taxon>Pentapetalae</taxon>
        <taxon>rosids</taxon>
        <taxon>malvids</taxon>
        <taxon>Sapindales</taxon>
        <taxon>Anacardiaceae</taxon>
        <taxon>Pistacia</taxon>
    </lineage>
</organism>
<proteinExistence type="predicted"/>
<evidence type="ECO:0000313" key="2">
    <source>
        <dbReference type="Proteomes" id="UP001163603"/>
    </source>
</evidence>
<comment type="caution">
    <text evidence="1">The sequence shown here is derived from an EMBL/GenBank/DDBJ whole genome shotgun (WGS) entry which is preliminary data.</text>
</comment>
<sequence length="68" mass="8145">MNTTSTRCTAKEIWKLLILSNEGISQVKETKISMLIHSYELFRMHENETVSEMFDRYITIFNELKKSW</sequence>
<keyword evidence="2" id="KW-1185">Reference proteome</keyword>
<dbReference type="EMBL" id="CM047747">
    <property type="protein sequence ID" value="KAJ0018483.1"/>
    <property type="molecule type" value="Genomic_DNA"/>
</dbReference>
<gene>
    <name evidence="1" type="ORF">Pint_10966</name>
</gene>
<name>A0ACC0XJ97_9ROSI</name>
<accession>A0ACC0XJ97</accession>
<protein>
    <submittedName>
        <fullName evidence="1">Uncharacterized protein</fullName>
    </submittedName>
</protein>